<dbReference type="VEuPathDB" id="PlasmoDB:PRCDC_0830700"/>
<dbReference type="AlphaFoldDB" id="A0A2P9DCB9"/>
<reference evidence="3 4" key="1">
    <citation type="submission" date="2016-09" db="EMBL/GenBank/DDBJ databases">
        <authorList>
            <consortium name="Pathogen Informatics"/>
        </authorList>
    </citation>
    <scope>NUCLEOTIDE SEQUENCE [LARGE SCALE GENOMIC DNA]</scope>
</reference>
<feature type="signal peptide" evidence="2">
    <location>
        <begin position="1"/>
        <end position="23"/>
    </location>
</feature>
<protein>
    <recommendedName>
        <fullName evidence="5">Plasmodium RESA N-terminal domain-containing protein</fullName>
    </recommendedName>
</protein>
<dbReference type="VEuPathDB" id="PlasmoDB:PRG01_0834400"/>
<feature type="chain" id="PRO_5015185224" description="Plasmodium RESA N-terminal domain-containing protein" evidence="2">
    <location>
        <begin position="24"/>
        <end position="372"/>
    </location>
</feature>
<organism evidence="3 4">
    <name type="scientific">Plasmodium reichenowi</name>
    <dbReference type="NCBI Taxonomy" id="5854"/>
    <lineage>
        <taxon>Eukaryota</taxon>
        <taxon>Sar</taxon>
        <taxon>Alveolata</taxon>
        <taxon>Apicomplexa</taxon>
        <taxon>Aconoidasida</taxon>
        <taxon>Haemosporida</taxon>
        <taxon>Plasmodiidae</taxon>
        <taxon>Plasmodium</taxon>
        <taxon>Plasmodium (Laverania)</taxon>
    </lineage>
</organism>
<evidence type="ECO:0000256" key="1">
    <source>
        <dbReference type="SAM" id="MobiDB-lite"/>
    </source>
</evidence>
<feature type="region of interest" description="Disordered" evidence="1">
    <location>
        <begin position="63"/>
        <end position="189"/>
    </location>
</feature>
<dbReference type="OrthoDB" id="378848at2759"/>
<evidence type="ECO:0000313" key="3">
    <source>
        <dbReference type="EMBL" id="SOV78651.1"/>
    </source>
</evidence>
<proteinExistence type="predicted"/>
<evidence type="ECO:0008006" key="5">
    <source>
        <dbReference type="Google" id="ProtNLM"/>
    </source>
</evidence>
<dbReference type="Proteomes" id="UP000240500">
    <property type="component" value="Chromosome 8"/>
</dbReference>
<dbReference type="EMBL" id="LT969571">
    <property type="protein sequence ID" value="SOV78651.1"/>
    <property type="molecule type" value="Genomic_DNA"/>
</dbReference>
<evidence type="ECO:0000256" key="2">
    <source>
        <dbReference type="SAM" id="SignalP"/>
    </source>
</evidence>
<feature type="compositionally biased region" description="Acidic residues" evidence="1">
    <location>
        <begin position="70"/>
        <end position="123"/>
    </location>
</feature>
<accession>A0A2P9DCB9</accession>
<feature type="compositionally biased region" description="Basic and acidic residues" evidence="1">
    <location>
        <begin position="124"/>
        <end position="189"/>
    </location>
</feature>
<keyword evidence="2" id="KW-0732">Signal</keyword>
<evidence type="ECO:0000313" key="4">
    <source>
        <dbReference type="Proteomes" id="UP000240500"/>
    </source>
</evidence>
<name>A0A2P9DCB9_PLARE</name>
<sequence>MMRILYTNVFLFIAVLFCILSHGNNPLHKYVEIKERINNLSIHAHLRLLTEIMENGSLNGCGLNDKTGEHDEEEERECDDDDKEEERECDDDDEDEERECDDDDDEEEERECDDDDEEEERECDNDHNDENQKHECDNDQNDENQKHECDNDHNDENQKHECDNDQNDENQKHECDNDQKDESKCKESNNTDQVNAKYATIPIQRPYLRSDYMDDYPSRSFDSNILRTDEVTTRLNYQDLIEKSLCNLKVCKNINDAKIKYAEAIIDSMKLTDKVKDKFKEFMRYYIWKRYPAHQLKLYRKIKKDIEKYTKNHIICSLVNFETIEYELYYLKHPDREMYMSFDTSIETNKRKKLKKLLREKARRVKEENSYY</sequence>
<gene>
    <name evidence="3" type="ORF">PRG01_0834400</name>
</gene>